<dbReference type="PANTHER" id="PTHR34502:SF5">
    <property type="entry name" value="DUF6594 DOMAIN-CONTAINING PROTEIN"/>
    <property type="match status" value="1"/>
</dbReference>
<keyword evidence="1" id="KW-0472">Membrane</keyword>
<dbReference type="OrthoDB" id="5342093at2759"/>
<dbReference type="PANTHER" id="PTHR34502">
    <property type="entry name" value="DUF6594 DOMAIN-CONTAINING PROTEIN-RELATED"/>
    <property type="match status" value="1"/>
</dbReference>
<dbReference type="Pfam" id="PF20237">
    <property type="entry name" value="DUF6594"/>
    <property type="match status" value="1"/>
</dbReference>
<feature type="transmembrane region" description="Helical" evidence="1">
    <location>
        <begin position="196"/>
        <end position="214"/>
    </location>
</feature>
<name>A0A2J6QNA7_9HELO</name>
<keyword evidence="1" id="KW-1133">Transmembrane helix</keyword>
<gene>
    <name evidence="3" type="ORF">NA56DRAFT_696747</name>
</gene>
<feature type="transmembrane region" description="Helical" evidence="1">
    <location>
        <begin position="221"/>
        <end position="238"/>
    </location>
</feature>
<evidence type="ECO:0000313" key="3">
    <source>
        <dbReference type="EMBL" id="PMD27729.1"/>
    </source>
</evidence>
<protein>
    <recommendedName>
        <fullName evidence="2">DUF6594 domain-containing protein</fullName>
    </recommendedName>
</protein>
<reference evidence="3 4" key="1">
    <citation type="submission" date="2016-05" db="EMBL/GenBank/DDBJ databases">
        <title>A degradative enzymes factory behind the ericoid mycorrhizal symbiosis.</title>
        <authorList>
            <consortium name="DOE Joint Genome Institute"/>
            <person name="Martino E."/>
            <person name="Morin E."/>
            <person name="Grelet G."/>
            <person name="Kuo A."/>
            <person name="Kohler A."/>
            <person name="Daghino S."/>
            <person name="Barry K."/>
            <person name="Choi C."/>
            <person name="Cichocki N."/>
            <person name="Clum A."/>
            <person name="Copeland A."/>
            <person name="Hainaut M."/>
            <person name="Haridas S."/>
            <person name="Labutti K."/>
            <person name="Lindquist E."/>
            <person name="Lipzen A."/>
            <person name="Khouja H.-R."/>
            <person name="Murat C."/>
            <person name="Ohm R."/>
            <person name="Olson A."/>
            <person name="Spatafora J."/>
            <person name="Veneault-Fourrey C."/>
            <person name="Henrissat B."/>
            <person name="Grigoriev I."/>
            <person name="Martin F."/>
            <person name="Perotto S."/>
        </authorList>
    </citation>
    <scope>NUCLEOTIDE SEQUENCE [LARGE SCALE GENOMIC DNA]</scope>
    <source>
        <strain evidence="3 4">UAMH 7357</strain>
    </source>
</reference>
<sequence>MAEEGHAKIAKLMSETSELAIFRRFSKLNFQNLLYLQAELMHLESNPKDLADRDHSTPNRELYCRNWWYLAQNDEEHDDRNEQLAQAVFLESLKPPAAVDHSFISEWFVREKNGDFPLRGIDWQVWSSERSTDLLAICRRTSSSPFSRWLSNILMPYLHPPLFYHFKSTIPNDPETGISKYDILILYFVANTLDRLAIAVAFTGMFAFCLAVTTRARRVEVFTATSAFAAVLVVFVTGNNAPAPAAT</sequence>
<feature type="domain" description="DUF6594" evidence="2">
    <location>
        <begin position="8"/>
        <end position="233"/>
    </location>
</feature>
<dbReference type="AlphaFoldDB" id="A0A2J6QNA7"/>
<evidence type="ECO:0000256" key="1">
    <source>
        <dbReference type="SAM" id="Phobius"/>
    </source>
</evidence>
<keyword evidence="1" id="KW-0812">Transmembrane</keyword>
<evidence type="ECO:0000259" key="2">
    <source>
        <dbReference type="Pfam" id="PF20237"/>
    </source>
</evidence>
<dbReference type="STRING" id="1745343.A0A2J6QNA7"/>
<dbReference type="InterPro" id="IPR046529">
    <property type="entry name" value="DUF6594"/>
</dbReference>
<keyword evidence="4" id="KW-1185">Reference proteome</keyword>
<evidence type="ECO:0000313" key="4">
    <source>
        <dbReference type="Proteomes" id="UP000235672"/>
    </source>
</evidence>
<organism evidence="3 4">
    <name type="scientific">Hyaloscypha hepaticicola</name>
    <dbReference type="NCBI Taxonomy" id="2082293"/>
    <lineage>
        <taxon>Eukaryota</taxon>
        <taxon>Fungi</taxon>
        <taxon>Dikarya</taxon>
        <taxon>Ascomycota</taxon>
        <taxon>Pezizomycotina</taxon>
        <taxon>Leotiomycetes</taxon>
        <taxon>Helotiales</taxon>
        <taxon>Hyaloscyphaceae</taxon>
        <taxon>Hyaloscypha</taxon>
    </lineage>
</organism>
<proteinExistence type="predicted"/>
<dbReference type="Proteomes" id="UP000235672">
    <property type="component" value="Unassembled WGS sequence"/>
</dbReference>
<dbReference type="EMBL" id="KZ613465">
    <property type="protein sequence ID" value="PMD27729.1"/>
    <property type="molecule type" value="Genomic_DNA"/>
</dbReference>
<accession>A0A2J6QNA7</accession>